<dbReference type="KEGG" id="aft:BBF96_13275"/>
<comment type="similarity">
    <text evidence="2">Belongs to the diacylglycerol/lipid kinase family.</text>
</comment>
<keyword evidence="5" id="KW-0444">Lipid biosynthesis</keyword>
<dbReference type="GO" id="GO:0007200">
    <property type="term" value="P:phospholipase C-activating G protein-coupled receptor signaling pathway"/>
    <property type="evidence" value="ECO:0007669"/>
    <property type="project" value="InterPro"/>
</dbReference>
<dbReference type="NCBIfam" id="TIGR00147">
    <property type="entry name" value="YegS/Rv2252/BmrU family lipid kinase"/>
    <property type="match status" value="1"/>
</dbReference>
<dbReference type="SUPFAM" id="SSF111331">
    <property type="entry name" value="NAD kinase/diacylglycerol kinase-like"/>
    <property type="match status" value="1"/>
</dbReference>
<feature type="domain" description="DAGKc" evidence="15">
    <location>
        <begin position="1"/>
        <end position="132"/>
    </location>
</feature>
<dbReference type="GO" id="GO:0004143">
    <property type="term" value="F:ATP-dependent diacylglycerol kinase activity"/>
    <property type="evidence" value="ECO:0007669"/>
    <property type="project" value="UniProtKB-EC"/>
</dbReference>
<name>A0A3S9T1B2_9FIRM</name>
<dbReference type="InterPro" id="IPR001206">
    <property type="entry name" value="Diacylglycerol_kinase_cat_dom"/>
</dbReference>
<evidence type="ECO:0000256" key="8">
    <source>
        <dbReference type="ARBA" id="ARBA00022741"/>
    </source>
</evidence>
<sequence>MRFLFIVNPIAGRGEGKKKWEQIKVVVEELKLDYEVVFTGEPGESVFLAEEGVAKGFDVLVAVGGDGTVNEVVRGIIEAGAKGDVKLGIVPAGTGNDLVRTLDIPFNIKEAVHVLKNGHVKNIDLGKVNGDYFLNVVGIGFDAAVAEEINNNIRWLKGTAAYLYGIFKMIFQYKSPEMVIKIDDRELEGRFFLVAIANAKYYGGGMMIAPDADPADGLFDICVIKDVSQMEVLKVLPALFKGNHVKHPAVKVYRGRKVFVKSKKRVLVQADGELKGTVPMSFEIEAKTFPVLVP</sequence>
<dbReference type="EMBL" id="CP016379">
    <property type="protein sequence ID" value="AZR74287.1"/>
    <property type="molecule type" value="Genomic_DNA"/>
</dbReference>
<keyword evidence="9" id="KW-0418">Kinase</keyword>
<keyword evidence="13" id="KW-0594">Phospholipid biosynthesis</keyword>
<dbReference type="Gene3D" id="3.40.50.10330">
    <property type="entry name" value="Probable inorganic polyphosphate/atp-NAD kinase, domain 1"/>
    <property type="match status" value="1"/>
</dbReference>
<keyword evidence="8" id="KW-0547">Nucleotide-binding</keyword>
<dbReference type="GO" id="GO:0005886">
    <property type="term" value="C:plasma membrane"/>
    <property type="evidence" value="ECO:0007669"/>
    <property type="project" value="TreeGrafter"/>
</dbReference>
<evidence type="ECO:0000256" key="10">
    <source>
        <dbReference type="ARBA" id="ARBA00022840"/>
    </source>
</evidence>
<comment type="cofactor">
    <cofactor evidence="1">
        <name>Mg(2+)</name>
        <dbReference type="ChEBI" id="CHEBI:18420"/>
    </cofactor>
</comment>
<dbReference type="GO" id="GO:0005524">
    <property type="term" value="F:ATP binding"/>
    <property type="evidence" value="ECO:0007669"/>
    <property type="project" value="UniProtKB-KW"/>
</dbReference>
<evidence type="ECO:0000256" key="13">
    <source>
        <dbReference type="ARBA" id="ARBA00023209"/>
    </source>
</evidence>
<keyword evidence="14" id="KW-1208">Phospholipid metabolism</keyword>
<evidence type="ECO:0000256" key="7">
    <source>
        <dbReference type="ARBA" id="ARBA00022723"/>
    </source>
</evidence>
<dbReference type="PANTHER" id="PTHR12358:SF106">
    <property type="entry name" value="LIPID KINASE YEGS"/>
    <property type="match status" value="1"/>
</dbReference>
<evidence type="ECO:0000256" key="4">
    <source>
        <dbReference type="ARBA" id="ARBA00012133"/>
    </source>
</evidence>
<dbReference type="InterPro" id="IPR016064">
    <property type="entry name" value="NAD/diacylglycerol_kinase_sf"/>
</dbReference>
<dbReference type="OrthoDB" id="9786026at2"/>
<evidence type="ECO:0000256" key="3">
    <source>
        <dbReference type="ARBA" id="ARBA00009280"/>
    </source>
</evidence>
<evidence type="ECO:0000256" key="5">
    <source>
        <dbReference type="ARBA" id="ARBA00022516"/>
    </source>
</evidence>
<comment type="similarity">
    <text evidence="3">Belongs to the eukaryotic diacylglycerol kinase family.</text>
</comment>
<dbReference type="InterPro" id="IPR000756">
    <property type="entry name" value="Diacylglycerol_kin_accessory"/>
</dbReference>
<proteinExistence type="inferred from homology"/>
<evidence type="ECO:0000256" key="1">
    <source>
        <dbReference type="ARBA" id="ARBA00001946"/>
    </source>
</evidence>
<dbReference type="Pfam" id="PF19279">
    <property type="entry name" value="YegS_C"/>
    <property type="match status" value="1"/>
</dbReference>
<dbReference type="RefSeq" id="WP_127017644.1">
    <property type="nucleotide sequence ID" value="NZ_CP016379.1"/>
</dbReference>
<keyword evidence="7" id="KW-0479">Metal-binding</keyword>
<evidence type="ECO:0000313" key="17">
    <source>
        <dbReference type="Proteomes" id="UP000267250"/>
    </source>
</evidence>
<dbReference type="InterPro" id="IPR045540">
    <property type="entry name" value="YegS/DAGK_C"/>
</dbReference>
<dbReference type="GO" id="GO:0008654">
    <property type="term" value="P:phospholipid biosynthetic process"/>
    <property type="evidence" value="ECO:0007669"/>
    <property type="project" value="UniProtKB-KW"/>
</dbReference>
<organism evidence="16 17">
    <name type="scientific">Anoxybacter fermentans</name>
    <dbReference type="NCBI Taxonomy" id="1323375"/>
    <lineage>
        <taxon>Bacteria</taxon>
        <taxon>Bacillati</taxon>
        <taxon>Bacillota</taxon>
        <taxon>Clostridia</taxon>
        <taxon>Halanaerobiales</taxon>
        <taxon>Anoxybacter</taxon>
    </lineage>
</organism>
<dbReference type="SMART" id="SM00045">
    <property type="entry name" value="DAGKa"/>
    <property type="match status" value="1"/>
</dbReference>
<dbReference type="AlphaFoldDB" id="A0A3S9T1B2"/>
<dbReference type="InterPro" id="IPR050187">
    <property type="entry name" value="Lipid_Phosphate_FormReg"/>
</dbReference>
<evidence type="ECO:0000256" key="6">
    <source>
        <dbReference type="ARBA" id="ARBA00022679"/>
    </source>
</evidence>
<dbReference type="EC" id="2.7.1.107" evidence="4"/>
<dbReference type="SMART" id="SM00046">
    <property type="entry name" value="DAGKc"/>
    <property type="match status" value="1"/>
</dbReference>
<keyword evidence="17" id="KW-1185">Reference proteome</keyword>
<dbReference type="Pfam" id="PF00781">
    <property type="entry name" value="DAGK_cat"/>
    <property type="match status" value="1"/>
</dbReference>
<dbReference type="InterPro" id="IPR005218">
    <property type="entry name" value="Diacylglycerol/lipid_kinase"/>
</dbReference>
<accession>A0A3S9T1B2</accession>
<dbReference type="InterPro" id="IPR017438">
    <property type="entry name" value="ATP-NAD_kinase_N"/>
</dbReference>
<evidence type="ECO:0000313" key="16">
    <source>
        <dbReference type="EMBL" id="AZR74287.1"/>
    </source>
</evidence>
<dbReference type="PANTHER" id="PTHR12358">
    <property type="entry name" value="SPHINGOSINE KINASE"/>
    <property type="match status" value="1"/>
</dbReference>
<evidence type="ECO:0000256" key="14">
    <source>
        <dbReference type="ARBA" id="ARBA00023264"/>
    </source>
</evidence>
<keyword evidence="11" id="KW-0460">Magnesium</keyword>
<evidence type="ECO:0000259" key="15">
    <source>
        <dbReference type="PROSITE" id="PS50146"/>
    </source>
</evidence>
<evidence type="ECO:0000256" key="9">
    <source>
        <dbReference type="ARBA" id="ARBA00022777"/>
    </source>
</evidence>
<keyword evidence="10" id="KW-0067">ATP-binding</keyword>
<reference evidence="16 17" key="1">
    <citation type="submission" date="2016-07" db="EMBL/GenBank/DDBJ databases">
        <title>Genome and transcriptome analysis of iron-reducing fermentative bacteria Anoxybacter fermentans.</title>
        <authorList>
            <person name="Zeng X."/>
            <person name="Shao Z."/>
        </authorList>
    </citation>
    <scope>NUCLEOTIDE SEQUENCE [LARGE SCALE GENOMIC DNA]</scope>
    <source>
        <strain evidence="16 17">DY22613</strain>
    </source>
</reference>
<evidence type="ECO:0000256" key="12">
    <source>
        <dbReference type="ARBA" id="ARBA00023098"/>
    </source>
</evidence>
<keyword evidence="6" id="KW-0808">Transferase</keyword>
<keyword evidence="12" id="KW-0443">Lipid metabolism</keyword>
<evidence type="ECO:0000256" key="2">
    <source>
        <dbReference type="ARBA" id="ARBA00005983"/>
    </source>
</evidence>
<dbReference type="PROSITE" id="PS50146">
    <property type="entry name" value="DAGK"/>
    <property type="match status" value="1"/>
</dbReference>
<protein>
    <recommendedName>
        <fullName evidence="4">diacylglycerol kinase (ATP)</fullName>
        <ecNumber evidence="4">2.7.1.107</ecNumber>
    </recommendedName>
</protein>
<evidence type="ECO:0000256" key="11">
    <source>
        <dbReference type="ARBA" id="ARBA00022842"/>
    </source>
</evidence>
<dbReference type="Gene3D" id="2.60.200.40">
    <property type="match status" value="1"/>
</dbReference>
<dbReference type="GO" id="GO:0046872">
    <property type="term" value="F:metal ion binding"/>
    <property type="evidence" value="ECO:0007669"/>
    <property type="project" value="UniProtKB-KW"/>
</dbReference>
<dbReference type="Proteomes" id="UP000267250">
    <property type="component" value="Chromosome"/>
</dbReference>
<gene>
    <name evidence="16" type="ORF">BBF96_13275</name>
</gene>